<dbReference type="InterPro" id="IPR054722">
    <property type="entry name" value="PolX-like_BBD"/>
</dbReference>
<evidence type="ECO:0000313" key="2">
    <source>
        <dbReference type="EMBL" id="KAA3460954.1"/>
    </source>
</evidence>
<proteinExistence type="predicted"/>
<evidence type="ECO:0000313" key="3">
    <source>
        <dbReference type="Proteomes" id="UP000325315"/>
    </source>
</evidence>
<dbReference type="OrthoDB" id="1751594at2759"/>
<evidence type="ECO:0000259" key="1">
    <source>
        <dbReference type="Pfam" id="PF22936"/>
    </source>
</evidence>
<reference evidence="3" key="1">
    <citation type="journal article" date="2019" name="Plant Biotechnol. J.">
        <title>Genome sequencing of the Australian wild diploid species Gossypium australe highlights disease resistance and delayed gland morphogenesis.</title>
        <authorList>
            <person name="Cai Y."/>
            <person name="Cai X."/>
            <person name="Wang Q."/>
            <person name="Wang P."/>
            <person name="Zhang Y."/>
            <person name="Cai C."/>
            <person name="Xu Y."/>
            <person name="Wang K."/>
            <person name="Zhou Z."/>
            <person name="Wang C."/>
            <person name="Geng S."/>
            <person name="Li B."/>
            <person name="Dong Q."/>
            <person name="Hou Y."/>
            <person name="Wang H."/>
            <person name="Ai P."/>
            <person name="Liu Z."/>
            <person name="Yi F."/>
            <person name="Sun M."/>
            <person name="An G."/>
            <person name="Cheng J."/>
            <person name="Zhang Y."/>
            <person name="Shi Q."/>
            <person name="Xie Y."/>
            <person name="Shi X."/>
            <person name="Chang Y."/>
            <person name="Huang F."/>
            <person name="Chen Y."/>
            <person name="Hong S."/>
            <person name="Mi L."/>
            <person name="Sun Q."/>
            <person name="Zhang L."/>
            <person name="Zhou B."/>
            <person name="Peng R."/>
            <person name="Zhang X."/>
            <person name="Liu F."/>
        </authorList>
    </citation>
    <scope>NUCLEOTIDE SEQUENCE [LARGE SCALE GENOMIC DNA]</scope>
    <source>
        <strain evidence="3">cv. PA1801</strain>
    </source>
</reference>
<keyword evidence="3" id="KW-1185">Reference proteome</keyword>
<dbReference type="EMBL" id="SMMG02000009">
    <property type="protein sequence ID" value="KAA3460954.1"/>
    <property type="molecule type" value="Genomic_DNA"/>
</dbReference>
<organism evidence="2 3">
    <name type="scientific">Gossypium australe</name>
    <dbReference type="NCBI Taxonomy" id="47621"/>
    <lineage>
        <taxon>Eukaryota</taxon>
        <taxon>Viridiplantae</taxon>
        <taxon>Streptophyta</taxon>
        <taxon>Embryophyta</taxon>
        <taxon>Tracheophyta</taxon>
        <taxon>Spermatophyta</taxon>
        <taxon>Magnoliopsida</taxon>
        <taxon>eudicotyledons</taxon>
        <taxon>Gunneridae</taxon>
        <taxon>Pentapetalae</taxon>
        <taxon>rosids</taxon>
        <taxon>malvids</taxon>
        <taxon>Malvales</taxon>
        <taxon>Malvaceae</taxon>
        <taxon>Malvoideae</taxon>
        <taxon>Gossypium</taxon>
    </lineage>
</organism>
<name>A0A5B6UWT4_9ROSI</name>
<accession>A0A5B6UWT4</accession>
<dbReference type="Pfam" id="PF22936">
    <property type="entry name" value="Pol_BBD"/>
    <property type="match status" value="1"/>
</dbReference>
<dbReference type="Proteomes" id="UP000325315">
    <property type="component" value="Unassembled WGS sequence"/>
</dbReference>
<comment type="caution">
    <text evidence="2">The sequence shown here is derived from an EMBL/GenBank/DDBJ whole genome shotgun (WGS) entry which is preliminary data.</text>
</comment>
<dbReference type="AlphaFoldDB" id="A0A5B6UWT4"/>
<gene>
    <name evidence="2" type="ORF">EPI10_027568</name>
</gene>
<sequence>MHQCMTSNESIFKKLDKSYISKVRVGNGKLIQAKGKVDVLINTLSSTKVISDVLLVPEINHNLLSIGQHFKKNYNVVFKDSGCTMSFVLDWNLANSRAYASSVDETKLWHR</sequence>
<feature type="domain" description="Retrovirus-related Pol polyprotein from transposon TNT 1-94-like beta-barrel" evidence="1">
    <location>
        <begin position="5"/>
        <end position="74"/>
    </location>
</feature>
<protein>
    <submittedName>
        <fullName evidence="2">Retrovirus-related Pol polyprotein from transposon TNT 1-94</fullName>
    </submittedName>
</protein>